<dbReference type="InterPro" id="IPR036942">
    <property type="entry name" value="Beta-barrel_TonB_sf"/>
</dbReference>
<dbReference type="PROSITE" id="PS01156">
    <property type="entry name" value="TONB_DEPENDENT_REC_2"/>
    <property type="match status" value="1"/>
</dbReference>
<evidence type="ECO:0000256" key="2">
    <source>
        <dbReference type="ARBA" id="ARBA00022448"/>
    </source>
</evidence>
<keyword evidence="6" id="KW-0732">Signal</keyword>
<dbReference type="InterPro" id="IPR000531">
    <property type="entry name" value="Beta-barrel_TonB"/>
</dbReference>
<dbReference type="SUPFAM" id="SSF56935">
    <property type="entry name" value="Porins"/>
    <property type="match status" value="1"/>
</dbReference>
<evidence type="ECO:0000256" key="10">
    <source>
        <dbReference type="ARBA" id="ARBA00023136"/>
    </source>
</evidence>
<evidence type="ECO:0000256" key="6">
    <source>
        <dbReference type="ARBA" id="ARBA00022729"/>
    </source>
</evidence>
<evidence type="ECO:0000256" key="4">
    <source>
        <dbReference type="ARBA" id="ARBA00022496"/>
    </source>
</evidence>
<evidence type="ECO:0000256" key="8">
    <source>
        <dbReference type="ARBA" id="ARBA00023065"/>
    </source>
</evidence>
<evidence type="ECO:0000256" key="11">
    <source>
        <dbReference type="ARBA" id="ARBA00023237"/>
    </source>
</evidence>
<protein>
    <submittedName>
        <fullName evidence="16">TonB-dependent receptor</fullName>
    </submittedName>
</protein>
<evidence type="ECO:0000256" key="7">
    <source>
        <dbReference type="ARBA" id="ARBA00023004"/>
    </source>
</evidence>
<organism evidence="16 17">
    <name type="scientific">Sulfurospirillum cavolei</name>
    <dbReference type="NCBI Taxonomy" id="366522"/>
    <lineage>
        <taxon>Bacteria</taxon>
        <taxon>Pseudomonadati</taxon>
        <taxon>Campylobacterota</taxon>
        <taxon>Epsilonproteobacteria</taxon>
        <taxon>Campylobacterales</taxon>
        <taxon>Sulfurospirillaceae</taxon>
        <taxon>Sulfurospirillum</taxon>
    </lineage>
</organism>
<keyword evidence="2 12" id="KW-0813">Transport</keyword>
<keyword evidence="7" id="KW-0408">Iron</keyword>
<comment type="similarity">
    <text evidence="12 13">Belongs to the TonB-dependent receptor family.</text>
</comment>
<accession>A0A2D3WCS2</accession>
<dbReference type="Pfam" id="PF07715">
    <property type="entry name" value="Plug"/>
    <property type="match status" value="1"/>
</dbReference>
<dbReference type="Pfam" id="PF00593">
    <property type="entry name" value="TonB_dep_Rec_b-barrel"/>
    <property type="match status" value="1"/>
</dbReference>
<evidence type="ECO:0000256" key="9">
    <source>
        <dbReference type="ARBA" id="ARBA00023077"/>
    </source>
</evidence>
<reference evidence="16 17" key="1">
    <citation type="journal article" date="2017" name="Front. Microbiol.">
        <title>Comparative Genomic Analysis of the Class Epsilonproteobacteria and Proposed Reclassification to Epsilonbacteraeota (phyl. nov.).</title>
        <authorList>
            <person name="Waite D.W."/>
            <person name="Vanwonterghem I."/>
            <person name="Rinke C."/>
            <person name="Parks D.H."/>
            <person name="Zhang Y."/>
            <person name="Takai K."/>
            <person name="Sievert S.M."/>
            <person name="Simon J."/>
            <person name="Campbell B.J."/>
            <person name="Hanson T.E."/>
            <person name="Woyke T."/>
            <person name="Klotz M.G."/>
            <person name="Hugenholtz P."/>
        </authorList>
    </citation>
    <scope>NUCLEOTIDE SEQUENCE [LARGE SCALE GENOMIC DNA]</scope>
    <source>
        <strain evidence="16">UBA11420</strain>
    </source>
</reference>
<evidence type="ECO:0000259" key="14">
    <source>
        <dbReference type="Pfam" id="PF00593"/>
    </source>
</evidence>
<proteinExistence type="inferred from homology"/>
<dbReference type="EMBL" id="DLUG01000248">
    <property type="protein sequence ID" value="DAB35544.1"/>
    <property type="molecule type" value="Genomic_DNA"/>
</dbReference>
<name>A0A2D3WCS2_9BACT</name>
<keyword evidence="9 13" id="KW-0798">TonB box</keyword>
<dbReference type="InterPro" id="IPR010917">
    <property type="entry name" value="TonB_rcpt_CS"/>
</dbReference>
<keyword evidence="16" id="KW-0675">Receptor</keyword>
<gene>
    <name evidence="16" type="ORF">CFH80_09560</name>
</gene>
<evidence type="ECO:0000256" key="5">
    <source>
        <dbReference type="ARBA" id="ARBA00022692"/>
    </source>
</evidence>
<dbReference type="GO" id="GO:0015344">
    <property type="term" value="F:siderophore uptake transmembrane transporter activity"/>
    <property type="evidence" value="ECO:0007669"/>
    <property type="project" value="TreeGrafter"/>
</dbReference>
<dbReference type="PANTHER" id="PTHR32552">
    <property type="entry name" value="FERRICHROME IRON RECEPTOR-RELATED"/>
    <property type="match status" value="1"/>
</dbReference>
<evidence type="ECO:0000256" key="1">
    <source>
        <dbReference type="ARBA" id="ARBA00004571"/>
    </source>
</evidence>
<sequence>MKHKHWIKISFAALSLSTLYGVDLETVEVEAERLINPTKQTGESVYTGSEVTQKGIEIQGVKATTSVYETLSILPGVSVENVDSSGLAIEQSTVRMRGVRSSMGALTVEGVPNYGGNPIGPRDYLYDMENMESLSIYKGGVPSDIGTGVGSRGGAITLHPRWAQEAFGFDLSQTIGSDHYTRSYFRLDSGILNESGTRVSGAISYAQADKWRGDGDLGPRVNANFSLVQPIGEATTLKLWYNHNDQDQNLYRPLSYAQTQNLKANYNVDYNKALTGSAAQDIYYYDYNKGEYQNDDLIAILTHSFNDTYALNLKPYYSKEDTEIYQGVTSNGGRVQKRVRDIERYGMMSELEARYDLFKAVVGYHFEKSLMEISTENYAITSSGLSYRGMGVVGTSGDTYLNSPYLKLSGNVGDFSWQGGLKYFRFEDADSLGYTTSTSAPYGLVRASDLDRDGETYSIVLPTFGVSYNFDAAWQRYANYGKSFIRPYSYLPIMNTYNTYRTQFQAAGVSVQDLFDGYDLEKSDNFDVGVRYKNDSFEIAPTLFYGKHKNLLTNVSDSRVLSGGLPISYQQNIGKATSYGIETEINAFINDELTFFVNPTYVHFTYDEDISYQGTTLNAKDNQIVDTPKWMAKTGIIYKIGRFEFIPMARYLGERYGDAGNHDKIDDCWLFDAQFAYTQKNFYDKATLRVALEVDNIFDKEYVSAISASDDTRAGAASYYQGAPRSVMLTVGVHF</sequence>
<evidence type="ECO:0000256" key="13">
    <source>
        <dbReference type="RuleBase" id="RU003357"/>
    </source>
</evidence>
<evidence type="ECO:0000313" key="17">
    <source>
        <dbReference type="Proteomes" id="UP000231638"/>
    </source>
</evidence>
<comment type="subcellular location">
    <subcellularLocation>
        <location evidence="1 12">Cell outer membrane</location>
        <topology evidence="1 12">Multi-pass membrane protein</topology>
    </subcellularLocation>
</comment>
<dbReference type="PROSITE" id="PS52016">
    <property type="entry name" value="TONB_DEPENDENT_REC_3"/>
    <property type="match status" value="1"/>
</dbReference>
<keyword evidence="4" id="KW-0410">Iron transport</keyword>
<evidence type="ECO:0000256" key="3">
    <source>
        <dbReference type="ARBA" id="ARBA00022452"/>
    </source>
</evidence>
<dbReference type="AlphaFoldDB" id="A0A2D3WCS2"/>
<dbReference type="GO" id="GO:0009279">
    <property type="term" value="C:cell outer membrane"/>
    <property type="evidence" value="ECO:0007669"/>
    <property type="project" value="UniProtKB-SubCell"/>
</dbReference>
<evidence type="ECO:0000259" key="15">
    <source>
        <dbReference type="Pfam" id="PF07715"/>
    </source>
</evidence>
<evidence type="ECO:0000313" key="16">
    <source>
        <dbReference type="EMBL" id="DAB35544.1"/>
    </source>
</evidence>
<feature type="domain" description="TonB-dependent receptor-like beta-barrel" evidence="14">
    <location>
        <begin position="240"/>
        <end position="697"/>
    </location>
</feature>
<dbReference type="Gene3D" id="2.40.170.20">
    <property type="entry name" value="TonB-dependent receptor, beta-barrel domain"/>
    <property type="match status" value="1"/>
</dbReference>
<keyword evidence="8" id="KW-0406">Ion transport</keyword>
<keyword evidence="11 12" id="KW-0998">Cell outer membrane</keyword>
<feature type="domain" description="TonB-dependent receptor plug" evidence="15">
    <location>
        <begin position="51"/>
        <end position="148"/>
    </location>
</feature>
<dbReference type="STRING" id="366522.GCA_001548055_00023"/>
<dbReference type="InterPro" id="IPR012910">
    <property type="entry name" value="Plug_dom"/>
</dbReference>
<keyword evidence="5 12" id="KW-0812">Transmembrane</keyword>
<dbReference type="Gene3D" id="2.170.130.10">
    <property type="entry name" value="TonB-dependent receptor, plug domain"/>
    <property type="match status" value="1"/>
</dbReference>
<keyword evidence="10 12" id="KW-0472">Membrane</keyword>
<dbReference type="InterPro" id="IPR039426">
    <property type="entry name" value="TonB-dep_rcpt-like"/>
</dbReference>
<dbReference type="Proteomes" id="UP000231638">
    <property type="component" value="Unassembled WGS sequence"/>
</dbReference>
<dbReference type="PANTHER" id="PTHR32552:SF68">
    <property type="entry name" value="FERRICHROME OUTER MEMBRANE TRANSPORTER_PHAGE RECEPTOR"/>
    <property type="match status" value="1"/>
</dbReference>
<keyword evidence="3 12" id="KW-1134">Transmembrane beta strand</keyword>
<comment type="caution">
    <text evidence="16">The sequence shown here is derived from an EMBL/GenBank/DDBJ whole genome shotgun (WGS) entry which is preliminary data.</text>
</comment>
<evidence type="ECO:0000256" key="12">
    <source>
        <dbReference type="PROSITE-ProRule" id="PRU01360"/>
    </source>
</evidence>
<dbReference type="InterPro" id="IPR037066">
    <property type="entry name" value="Plug_dom_sf"/>
</dbReference>